<dbReference type="HOGENOM" id="CLU_1209380_0_0_9"/>
<evidence type="ECO:0000313" key="3">
    <source>
        <dbReference type="Proteomes" id="UP000005481"/>
    </source>
</evidence>
<name>G9YHS2_9FIRM</name>
<dbReference type="eggNOG" id="ENOG5030ME6">
    <property type="taxonomic scope" value="Bacteria"/>
</dbReference>
<protein>
    <submittedName>
        <fullName evidence="2">Uncharacterized protein</fullName>
    </submittedName>
</protein>
<dbReference type="RefSeq" id="WP_006790182.1">
    <property type="nucleotide sequence ID" value="NZ_JH417588.1"/>
</dbReference>
<dbReference type="Pfam" id="PF11209">
    <property type="entry name" value="LmeA"/>
    <property type="match status" value="1"/>
</dbReference>
<accession>G9YHS2</accession>
<feature type="signal peptide" evidence="1">
    <location>
        <begin position="1"/>
        <end position="17"/>
    </location>
</feature>
<reference evidence="2 3" key="1">
    <citation type="submission" date="2011-08" db="EMBL/GenBank/DDBJ databases">
        <authorList>
            <person name="Weinstock G."/>
            <person name="Sodergren E."/>
            <person name="Clifton S."/>
            <person name="Fulton L."/>
            <person name="Fulton B."/>
            <person name="Courtney L."/>
            <person name="Fronick C."/>
            <person name="Harrison M."/>
            <person name="Strong C."/>
            <person name="Farmer C."/>
            <person name="Delahaunty K."/>
            <person name="Markovic C."/>
            <person name="Hall O."/>
            <person name="Minx P."/>
            <person name="Tomlinson C."/>
            <person name="Mitreva M."/>
            <person name="Hou S."/>
            <person name="Chen J."/>
            <person name="Wollam A."/>
            <person name="Pepin K.H."/>
            <person name="Johnson M."/>
            <person name="Bhonagiri V."/>
            <person name="Zhang X."/>
            <person name="Suruliraj S."/>
            <person name="Warren W."/>
            <person name="Chinwalla A."/>
            <person name="Mardis E.R."/>
            <person name="Wilson R.K."/>
        </authorList>
    </citation>
    <scope>NUCLEOTIDE SEQUENCE [LARGE SCALE GENOMIC DNA]</scope>
    <source>
        <strain evidence="2 3">F0357</strain>
    </source>
</reference>
<gene>
    <name evidence="2" type="ORF">HMPREF0080_01206</name>
</gene>
<dbReference type="Proteomes" id="UP000005481">
    <property type="component" value="Unassembled WGS sequence"/>
</dbReference>
<dbReference type="InterPro" id="IPR021373">
    <property type="entry name" value="DUF2993"/>
</dbReference>
<keyword evidence="1" id="KW-0732">Signal</keyword>
<sequence length="226" mass="24334">MRKLLAVIFMAAGICGAAQLWGQEAAETALYHSLQGRMNVSRKDVRVVAEPGMKILIGRLDAVDIHSGAFTVGKLRFESFDCSLDRLSINPFETLLHTRLSVGRAAGGQVQAVIGARDLEEYLRARTDKIAGAVVTFEGDEVHVRGDIGLGGLISAAADVTGKFVVEGTSLKFAPSRIYVEGAGKKFGTETVGKVEIYDFDNFPFGLVPDSAAIENNRLVIHGRVR</sequence>
<feature type="chain" id="PRO_5038979066" evidence="1">
    <location>
        <begin position="18"/>
        <end position="226"/>
    </location>
</feature>
<evidence type="ECO:0000313" key="2">
    <source>
        <dbReference type="EMBL" id="EHM40628.1"/>
    </source>
</evidence>
<keyword evidence="3" id="KW-1185">Reference proteome</keyword>
<proteinExistence type="predicted"/>
<organism evidence="2 3">
    <name type="scientific">Anaeroglobus geminatus F0357</name>
    <dbReference type="NCBI Taxonomy" id="861450"/>
    <lineage>
        <taxon>Bacteria</taxon>
        <taxon>Bacillati</taxon>
        <taxon>Bacillota</taxon>
        <taxon>Negativicutes</taxon>
        <taxon>Veillonellales</taxon>
        <taxon>Veillonellaceae</taxon>
        <taxon>Anaeroglobus</taxon>
    </lineage>
</organism>
<dbReference type="EMBL" id="AGCJ01000044">
    <property type="protein sequence ID" value="EHM40628.1"/>
    <property type="molecule type" value="Genomic_DNA"/>
</dbReference>
<dbReference type="AlphaFoldDB" id="G9YHS2"/>
<dbReference type="OrthoDB" id="1623813at2"/>
<dbReference type="STRING" id="861450.HMPREF0080_01206"/>
<comment type="caution">
    <text evidence="2">The sequence shown here is derived from an EMBL/GenBank/DDBJ whole genome shotgun (WGS) entry which is preliminary data.</text>
</comment>
<evidence type="ECO:0000256" key="1">
    <source>
        <dbReference type="SAM" id="SignalP"/>
    </source>
</evidence>